<evidence type="ECO:0000256" key="2">
    <source>
        <dbReference type="ARBA" id="ARBA00023125"/>
    </source>
</evidence>
<dbReference type="InterPro" id="IPR039532">
    <property type="entry name" value="TetR_C_Firmicutes"/>
</dbReference>
<dbReference type="Pfam" id="PF00440">
    <property type="entry name" value="TetR_N"/>
    <property type="match status" value="1"/>
</dbReference>
<evidence type="ECO:0000313" key="5">
    <source>
        <dbReference type="EMBL" id="RDW19969.1"/>
    </source>
</evidence>
<evidence type="ECO:0000313" key="6">
    <source>
        <dbReference type="Proteomes" id="UP000256520"/>
    </source>
</evidence>
<keyword evidence="1" id="KW-0678">Repressor</keyword>
<dbReference type="GO" id="GO:0003677">
    <property type="term" value="F:DNA binding"/>
    <property type="evidence" value="ECO:0007669"/>
    <property type="project" value="UniProtKB-UniRule"/>
</dbReference>
<dbReference type="AlphaFoldDB" id="A0A3D8PXU6"/>
<gene>
    <name evidence="5" type="ORF">CWR45_06370</name>
</gene>
<dbReference type="InterPro" id="IPR050624">
    <property type="entry name" value="HTH-type_Tx_Regulator"/>
</dbReference>
<dbReference type="EMBL" id="PIOD01000006">
    <property type="protein sequence ID" value="RDW19969.1"/>
    <property type="molecule type" value="Genomic_DNA"/>
</dbReference>
<organism evidence="5 6">
    <name type="scientific">Oceanobacillus chungangensis</name>
    <dbReference type="NCBI Taxonomy" id="1229152"/>
    <lineage>
        <taxon>Bacteria</taxon>
        <taxon>Bacillati</taxon>
        <taxon>Bacillota</taxon>
        <taxon>Bacilli</taxon>
        <taxon>Bacillales</taxon>
        <taxon>Bacillaceae</taxon>
        <taxon>Oceanobacillus</taxon>
    </lineage>
</organism>
<dbReference type="SUPFAM" id="SSF46689">
    <property type="entry name" value="Homeodomain-like"/>
    <property type="match status" value="1"/>
</dbReference>
<name>A0A3D8PXU6_9BACI</name>
<dbReference type="PROSITE" id="PS50977">
    <property type="entry name" value="HTH_TETR_2"/>
    <property type="match status" value="1"/>
</dbReference>
<dbReference type="Pfam" id="PF14278">
    <property type="entry name" value="TetR_C_8"/>
    <property type="match status" value="1"/>
</dbReference>
<dbReference type="Proteomes" id="UP000256520">
    <property type="component" value="Unassembled WGS sequence"/>
</dbReference>
<feature type="domain" description="HTH tetR-type" evidence="4">
    <location>
        <begin position="10"/>
        <end position="70"/>
    </location>
</feature>
<evidence type="ECO:0000256" key="3">
    <source>
        <dbReference type="PROSITE-ProRule" id="PRU00335"/>
    </source>
</evidence>
<dbReference type="Gene3D" id="1.10.357.10">
    <property type="entry name" value="Tetracycline Repressor, domain 2"/>
    <property type="match status" value="1"/>
</dbReference>
<dbReference type="InterPro" id="IPR009057">
    <property type="entry name" value="Homeodomain-like_sf"/>
</dbReference>
<keyword evidence="6" id="KW-1185">Reference proteome</keyword>
<dbReference type="InterPro" id="IPR001647">
    <property type="entry name" value="HTH_TetR"/>
</dbReference>
<dbReference type="PANTHER" id="PTHR43479">
    <property type="entry name" value="ACREF/ENVCD OPERON REPRESSOR-RELATED"/>
    <property type="match status" value="1"/>
</dbReference>
<proteinExistence type="predicted"/>
<comment type="caution">
    <text evidence="5">The sequence shown here is derived from an EMBL/GenBank/DDBJ whole genome shotgun (WGS) entry which is preliminary data.</text>
</comment>
<dbReference type="OrthoDB" id="9810250at2"/>
<evidence type="ECO:0000259" key="4">
    <source>
        <dbReference type="PROSITE" id="PS50977"/>
    </source>
</evidence>
<accession>A0A3D8PXU6</accession>
<protein>
    <submittedName>
        <fullName evidence="5">TetR family transcriptional regulator</fullName>
    </submittedName>
</protein>
<reference evidence="6" key="1">
    <citation type="submission" date="2017-11" db="EMBL/GenBank/DDBJ databases">
        <authorList>
            <person name="Zhu W."/>
        </authorList>
    </citation>
    <scope>NUCLEOTIDE SEQUENCE [LARGE SCALE GENOMIC DNA]</scope>
    <source>
        <strain evidence="6">CAU 1051</strain>
    </source>
</reference>
<feature type="DNA-binding region" description="H-T-H motif" evidence="3">
    <location>
        <begin position="33"/>
        <end position="52"/>
    </location>
</feature>
<keyword evidence="2 3" id="KW-0238">DNA-binding</keyword>
<dbReference type="PANTHER" id="PTHR43479:SF7">
    <property type="entry name" value="TETR-FAMILY TRANSCRIPTIONAL REGULATOR"/>
    <property type="match status" value="1"/>
</dbReference>
<evidence type="ECO:0000256" key="1">
    <source>
        <dbReference type="ARBA" id="ARBA00022491"/>
    </source>
</evidence>
<sequence length="198" mass="23478">MEQLSTPRKNRTKEHLKLALIGLIKEKGFHSVTVKDIVNYSKYNRSTFYTHYQDKYELAEDLLCTMLKGIVEAVGKPYQSKQKVTTDHLTARSFNIISYIYENRNFFELITYQDTIPELHTRFPQTILKIYQEKFQFETINNLPVDMNYFTRYTAYGFYGLLSNWINTEFEASQEAFIEEVIKLSRTHIASFRFVGEE</sequence>